<evidence type="ECO:0000313" key="6">
    <source>
        <dbReference type="Proteomes" id="UP001230156"/>
    </source>
</evidence>
<dbReference type="PANTHER" id="PTHR46796:SF7">
    <property type="entry name" value="ARAC FAMILY TRANSCRIPTIONAL REGULATOR"/>
    <property type="match status" value="1"/>
</dbReference>
<dbReference type="EMBL" id="JAUYVI010000006">
    <property type="protein sequence ID" value="MDQ7250005.1"/>
    <property type="molecule type" value="Genomic_DNA"/>
</dbReference>
<keyword evidence="1" id="KW-0805">Transcription regulation</keyword>
<keyword evidence="3" id="KW-0804">Transcription</keyword>
<dbReference type="RefSeq" id="WP_379958698.1">
    <property type="nucleotide sequence ID" value="NZ_JAUYVI010000006.1"/>
</dbReference>
<gene>
    <name evidence="5" type="ORF">Q8A70_20110</name>
</gene>
<dbReference type="InterPro" id="IPR050204">
    <property type="entry name" value="AraC_XylS_family_regulators"/>
</dbReference>
<feature type="domain" description="HTH araC/xylS-type" evidence="4">
    <location>
        <begin position="202"/>
        <end position="300"/>
    </location>
</feature>
<dbReference type="PROSITE" id="PS01124">
    <property type="entry name" value="HTH_ARAC_FAMILY_2"/>
    <property type="match status" value="1"/>
</dbReference>
<dbReference type="Gene3D" id="1.10.10.60">
    <property type="entry name" value="Homeodomain-like"/>
    <property type="match status" value="2"/>
</dbReference>
<dbReference type="InterPro" id="IPR032783">
    <property type="entry name" value="AraC_lig"/>
</dbReference>
<evidence type="ECO:0000256" key="3">
    <source>
        <dbReference type="ARBA" id="ARBA00023163"/>
    </source>
</evidence>
<protein>
    <submittedName>
        <fullName evidence="5">AraC family transcriptional regulator</fullName>
    </submittedName>
</protein>
<dbReference type="InterPro" id="IPR018060">
    <property type="entry name" value="HTH_AraC"/>
</dbReference>
<sequence>MDPLSDVLSLLKPRSTVSRGFSAGGDWAVQFGPYDGIKFNAIVSGQCWFAMDGVAEPVRLEAGDCFLLPKGRPFRLASDLALAPVDAAPIFASAPRGGVALCNGGGDFFLLGSRFTLAGPNAEILLGVLPPIVHLRTEPDRTAMHWSLDRMRQELREGLPGSSLVAEHLAHLMLVQALRLYLTDGAKAGVGWLFALADKQTGAAIDQMHADPAQRWTVQDLARHVGMSRTAFAVKFKQTVGLAPMDYLTRWRMLLAGDRLLNTRDSIAAIAASLGYESESAFGAAFRRVMGCSPRQYGRAAVERV</sequence>
<keyword evidence="2" id="KW-0238">DNA-binding</keyword>
<comment type="caution">
    <text evidence="5">The sequence shown here is derived from an EMBL/GenBank/DDBJ whole genome shotgun (WGS) entry which is preliminary data.</text>
</comment>
<dbReference type="Pfam" id="PF12833">
    <property type="entry name" value="HTH_18"/>
    <property type="match status" value="1"/>
</dbReference>
<evidence type="ECO:0000256" key="2">
    <source>
        <dbReference type="ARBA" id="ARBA00023125"/>
    </source>
</evidence>
<evidence type="ECO:0000313" key="5">
    <source>
        <dbReference type="EMBL" id="MDQ7250005.1"/>
    </source>
</evidence>
<dbReference type="PANTHER" id="PTHR46796">
    <property type="entry name" value="HTH-TYPE TRANSCRIPTIONAL ACTIVATOR RHAS-RELATED"/>
    <property type="match status" value="1"/>
</dbReference>
<dbReference type="Proteomes" id="UP001230156">
    <property type="component" value="Unassembled WGS sequence"/>
</dbReference>
<organism evidence="5 6">
    <name type="scientific">Dongia sedimenti</name>
    <dbReference type="NCBI Taxonomy" id="3064282"/>
    <lineage>
        <taxon>Bacteria</taxon>
        <taxon>Pseudomonadati</taxon>
        <taxon>Pseudomonadota</taxon>
        <taxon>Alphaproteobacteria</taxon>
        <taxon>Rhodospirillales</taxon>
        <taxon>Dongiaceae</taxon>
        <taxon>Dongia</taxon>
    </lineage>
</organism>
<evidence type="ECO:0000259" key="4">
    <source>
        <dbReference type="PROSITE" id="PS01124"/>
    </source>
</evidence>
<accession>A0ABU0YS75</accession>
<name>A0ABU0YS75_9PROT</name>
<dbReference type="SUPFAM" id="SSF46689">
    <property type="entry name" value="Homeodomain-like"/>
    <property type="match status" value="2"/>
</dbReference>
<proteinExistence type="predicted"/>
<dbReference type="Pfam" id="PF12852">
    <property type="entry name" value="Cupin_6"/>
    <property type="match status" value="1"/>
</dbReference>
<dbReference type="SMART" id="SM00342">
    <property type="entry name" value="HTH_ARAC"/>
    <property type="match status" value="1"/>
</dbReference>
<dbReference type="InterPro" id="IPR009057">
    <property type="entry name" value="Homeodomain-like_sf"/>
</dbReference>
<evidence type="ECO:0000256" key="1">
    <source>
        <dbReference type="ARBA" id="ARBA00023015"/>
    </source>
</evidence>
<keyword evidence="6" id="KW-1185">Reference proteome</keyword>
<reference evidence="6" key="1">
    <citation type="submission" date="2023-08" db="EMBL/GenBank/DDBJ databases">
        <title>Rhodospirillaceae gen. nov., a novel taxon isolated from the Yangtze River Yuezi River estuary sludge.</title>
        <authorList>
            <person name="Ruan L."/>
        </authorList>
    </citation>
    <scope>NUCLEOTIDE SEQUENCE [LARGE SCALE GENOMIC DNA]</scope>
    <source>
        <strain evidence="6">R-7</strain>
    </source>
</reference>